<sequence length="235" mass="24911">MKQCLVLRHVAFEDLGVFAGPLAERGFSFDVRQAGVDTVSDAEWRDADLAVVLGGPIGAYETDRYPWLDHYTAQLGGRLAAGRPTVGVCLGAQLIAAALGRRVYPGTAKEIGWAPVELSEAGRAGPLAALDGKPVLHWHGDTFDLPEGATRLASTAITPNQAFAIGDTVLGLQFHPEIDPQRIETWLIGHTAELAGAGMDLASLRADTLRHGEAAAAAGRALLTAWLDRTFPTRG</sequence>
<accession>A0A1W6L3L8</accession>
<dbReference type="PANTHER" id="PTHR42695">
    <property type="entry name" value="GLUTAMINE AMIDOTRANSFERASE YLR126C-RELATED"/>
    <property type="match status" value="1"/>
</dbReference>
<dbReference type="InterPro" id="IPR017926">
    <property type="entry name" value="GATASE"/>
</dbReference>
<organism evidence="2 3">
    <name type="scientific">Piscinibacter gummiphilus</name>
    <dbReference type="NCBI Taxonomy" id="946333"/>
    <lineage>
        <taxon>Bacteria</taxon>
        <taxon>Pseudomonadati</taxon>
        <taxon>Pseudomonadota</taxon>
        <taxon>Betaproteobacteria</taxon>
        <taxon>Burkholderiales</taxon>
        <taxon>Sphaerotilaceae</taxon>
        <taxon>Piscinibacter</taxon>
    </lineage>
</organism>
<dbReference type="InterPro" id="IPR029062">
    <property type="entry name" value="Class_I_gatase-like"/>
</dbReference>
<dbReference type="InterPro" id="IPR044992">
    <property type="entry name" value="ChyE-like"/>
</dbReference>
<dbReference type="NCBIfam" id="NF005458">
    <property type="entry name" value="PRK07053.1"/>
    <property type="match status" value="1"/>
</dbReference>
<dbReference type="Proteomes" id="UP000193427">
    <property type="component" value="Chromosome"/>
</dbReference>
<dbReference type="SUPFAM" id="SSF52317">
    <property type="entry name" value="Class I glutamine amidotransferase-like"/>
    <property type="match status" value="1"/>
</dbReference>
<dbReference type="OrthoDB" id="9813383at2"/>
<dbReference type="GO" id="GO:0005829">
    <property type="term" value="C:cytosol"/>
    <property type="evidence" value="ECO:0007669"/>
    <property type="project" value="TreeGrafter"/>
</dbReference>
<dbReference type="PROSITE" id="PS51273">
    <property type="entry name" value="GATASE_TYPE_1"/>
    <property type="match status" value="1"/>
</dbReference>
<dbReference type="EMBL" id="CP015118">
    <property type="protein sequence ID" value="ARN18780.1"/>
    <property type="molecule type" value="Genomic_DNA"/>
</dbReference>
<name>A0A1W6L3L8_9BURK</name>
<evidence type="ECO:0000313" key="3">
    <source>
        <dbReference type="Proteomes" id="UP000193427"/>
    </source>
</evidence>
<dbReference type="PANTHER" id="PTHR42695:SF5">
    <property type="entry name" value="GLUTAMINE AMIDOTRANSFERASE YLR126C-RELATED"/>
    <property type="match status" value="1"/>
</dbReference>
<dbReference type="STRING" id="946333.A4W93_01935"/>
<dbReference type="RefSeq" id="WP_085749021.1">
    <property type="nucleotide sequence ID" value="NZ_BSPR01000012.1"/>
</dbReference>
<dbReference type="Gene3D" id="3.40.50.880">
    <property type="match status" value="1"/>
</dbReference>
<reference evidence="2 3" key="1">
    <citation type="submission" date="2016-04" db="EMBL/GenBank/DDBJ databases">
        <title>Complete genome sequence of natural rubber-degrading, novel Gram-negative bacterium, Rhizobacter gummiphilus strain NS21.</title>
        <authorList>
            <person name="Tabata M."/>
            <person name="Kasai D."/>
            <person name="Fukuda M."/>
        </authorList>
    </citation>
    <scope>NUCLEOTIDE SEQUENCE [LARGE SCALE GENOMIC DNA]</scope>
    <source>
        <strain evidence="2 3">NS21</strain>
    </source>
</reference>
<dbReference type="KEGG" id="rgu:A4W93_01935"/>
<proteinExistence type="predicted"/>
<dbReference type="Pfam" id="PF00117">
    <property type="entry name" value="GATase"/>
    <property type="match status" value="1"/>
</dbReference>
<evidence type="ECO:0000313" key="2">
    <source>
        <dbReference type="EMBL" id="ARN18780.1"/>
    </source>
</evidence>
<feature type="domain" description="Glutamine amidotransferase" evidence="1">
    <location>
        <begin position="23"/>
        <end position="182"/>
    </location>
</feature>
<dbReference type="CDD" id="cd01741">
    <property type="entry name" value="GATase1_1"/>
    <property type="match status" value="1"/>
</dbReference>
<keyword evidence="3" id="KW-1185">Reference proteome</keyword>
<evidence type="ECO:0000259" key="1">
    <source>
        <dbReference type="Pfam" id="PF00117"/>
    </source>
</evidence>
<protein>
    <submittedName>
        <fullName evidence="2">GMP synthase</fullName>
    </submittedName>
</protein>
<gene>
    <name evidence="2" type="ORF">A4W93_01935</name>
</gene>
<dbReference type="AlphaFoldDB" id="A0A1W6L3L8"/>